<gene>
    <name evidence="2" type="ORF">CEXT_712131</name>
</gene>
<organism evidence="2 3">
    <name type="scientific">Caerostris extrusa</name>
    <name type="common">Bark spider</name>
    <name type="synonym">Caerostris bankana</name>
    <dbReference type="NCBI Taxonomy" id="172846"/>
    <lineage>
        <taxon>Eukaryota</taxon>
        <taxon>Metazoa</taxon>
        <taxon>Ecdysozoa</taxon>
        <taxon>Arthropoda</taxon>
        <taxon>Chelicerata</taxon>
        <taxon>Arachnida</taxon>
        <taxon>Araneae</taxon>
        <taxon>Araneomorphae</taxon>
        <taxon>Entelegynae</taxon>
        <taxon>Araneoidea</taxon>
        <taxon>Araneidae</taxon>
        <taxon>Caerostris</taxon>
    </lineage>
</organism>
<reference evidence="2 3" key="1">
    <citation type="submission" date="2021-06" db="EMBL/GenBank/DDBJ databases">
        <title>Caerostris extrusa draft genome.</title>
        <authorList>
            <person name="Kono N."/>
            <person name="Arakawa K."/>
        </authorList>
    </citation>
    <scope>NUCLEOTIDE SEQUENCE [LARGE SCALE GENOMIC DNA]</scope>
</reference>
<name>A0AAV4QPR3_CAEEX</name>
<accession>A0AAV4QPR3</accession>
<dbReference type="EMBL" id="BPLR01006501">
    <property type="protein sequence ID" value="GIY10269.1"/>
    <property type="molecule type" value="Genomic_DNA"/>
</dbReference>
<evidence type="ECO:0000256" key="1">
    <source>
        <dbReference type="SAM" id="SignalP"/>
    </source>
</evidence>
<feature type="signal peptide" evidence="1">
    <location>
        <begin position="1"/>
        <end position="28"/>
    </location>
</feature>
<feature type="chain" id="PRO_5043360491" evidence="1">
    <location>
        <begin position="29"/>
        <end position="139"/>
    </location>
</feature>
<dbReference type="AlphaFoldDB" id="A0AAV4QPR3"/>
<protein>
    <submittedName>
        <fullName evidence="2">Uncharacterized protein</fullName>
    </submittedName>
</protein>
<evidence type="ECO:0000313" key="2">
    <source>
        <dbReference type="EMBL" id="GIY10269.1"/>
    </source>
</evidence>
<proteinExistence type="predicted"/>
<keyword evidence="3" id="KW-1185">Reference proteome</keyword>
<evidence type="ECO:0000313" key="3">
    <source>
        <dbReference type="Proteomes" id="UP001054945"/>
    </source>
</evidence>
<comment type="caution">
    <text evidence="2">The sequence shown here is derived from an EMBL/GenBank/DDBJ whole genome shotgun (WGS) entry which is preliminary data.</text>
</comment>
<dbReference type="Proteomes" id="UP001054945">
    <property type="component" value="Unassembled WGS sequence"/>
</dbReference>
<keyword evidence="1" id="KW-0732">Signal</keyword>
<sequence>MWKVSVVHNVFKISILLPVALEVDLVSGRIASVQLQSAGATRGKLINGEVIISSQVRKQRKWVISSRTGQTQVSLSPITERIHAPMRLFYRRIRYGQEVTLELRDACHRRSKEKRLRVLPLVNENFNARFVASHCLDSQ</sequence>